<dbReference type="GO" id="GO:0016301">
    <property type="term" value="F:kinase activity"/>
    <property type="evidence" value="ECO:0007669"/>
    <property type="project" value="UniProtKB-KW"/>
</dbReference>
<accession>C6HUZ6</accession>
<evidence type="ECO:0000259" key="14">
    <source>
        <dbReference type="Pfam" id="PF00224"/>
    </source>
</evidence>
<evidence type="ECO:0000256" key="13">
    <source>
        <dbReference type="RuleBase" id="RU000504"/>
    </source>
</evidence>
<evidence type="ECO:0000256" key="1">
    <source>
        <dbReference type="ARBA" id="ARBA00004997"/>
    </source>
</evidence>
<dbReference type="InterPro" id="IPR015793">
    <property type="entry name" value="Pyrv_Knase_brl"/>
</dbReference>
<protein>
    <recommendedName>
        <fullName evidence="3 12">Pyruvate kinase</fullName>
        <ecNumber evidence="3 12">2.7.1.40</ecNumber>
    </recommendedName>
</protein>
<dbReference type="SUPFAM" id="SSF52935">
    <property type="entry name" value="PK C-terminal domain-like"/>
    <property type="match status" value="1"/>
</dbReference>
<dbReference type="Pfam" id="PF00224">
    <property type="entry name" value="PK"/>
    <property type="match status" value="1"/>
</dbReference>
<evidence type="ECO:0000313" key="17">
    <source>
        <dbReference type="Proteomes" id="UP000009374"/>
    </source>
</evidence>
<evidence type="ECO:0000256" key="7">
    <source>
        <dbReference type="ARBA" id="ARBA00022777"/>
    </source>
</evidence>
<dbReference type="GO" id="GO:0005524">
    <property type="term" value="F:ATP binding"/>
    <property type="evidence" value="ECO:0007669"/>
    <property type="project" value="UniProtKB-KW"/>
</dbReference>
<evidence type="ECO:0000256" key="8">
    <source>
        <dbReference type="ARBA" id="ARBA00022840"/>
    </source>
</evidence>
<evidence type="ECO:0000256" key="9">
    <source>
        <dbReference type="ARBA" id="ARBA00022842"/>
    </source>
</evidence>
<dbReference type="InterPro" id="IPR011037">
    <property type="entry name" value="Pyrv_Knase-like_insert_dom_sf"/>
</dbReference>
<evidence type="ECO:0000256" key="3">
    <source>
        <dbReference type="ARBA" id="ARBA00012142"/>
    </source>
</evidence>
<dbReference type="Proteomes" id="UP000009374">
    <property type="component" value="Unassembled WGS sequence"/>
</dbReference>
<dbReference type="InterPro" id="IPR015795">
    <property type="entry name" value="Pyrv_Knase_C"/>
</dbReference>
<keyword evidence="11 16" id="KW-0670">Pyruvate</keyword>
<dbReference type="GO" id="GO:0000287">
    <property type="term" value="F:magnesium ion binding"/>
    <property type="evidence" value="ECO:0007669"/>
    <property type="project" value="UniProtKB-UniRule"/>
</dbReference>
<dbReference type="Gene3D" id="3.40.1380.20">
    <property type="entry name" value="Pyruvate kinase, C-terminal domain"/>
    <property type="match status" value="1"/>
</dbReference>
<keyword evidence="9 13" id="KW-0460">Magnesium</keyword>
<dbReference type="NCBIfam" id="TIGR01064">
    <property type="entry name" value="pyruv_kin"/>
    <property type="match status" value="1"/>
</dbReference>
<evidence type="ECO:0000256" key="10">
    <source>
        <dbReference type="ARBA" id="ARBA00023152"/>
    </source>
</evidence>
<dbReference type="Gene3D" id="3.20.20.60">
    <property type="entry name" value="Phosphoenolpyruvate-binding domains"/>
    <property type="match status" value="1"/>
</dbReference>
<dbReference type="FunFam" id="2.40.33.10:FF:000001">
    <property type="entry name" value="Pyruvate kinase"/>
    <property type="match status" value="1"/>
</dbReference>
<reference evidence="16 17" key="1">
    <citation type="journal article" date="2009" name="Appl. Environ. Microbiol.">
        <title>Community genomic and proteomic analyses of chemoautotrophic iron-oxidizing "Leptospirillum rubarum" (Group II) and "Leptospirillum ferrodiazotrophum" (Group III) bacteria in acid mine drainage biofilms.</title>
        <authorList>
            <person name="Goltsman D.S."/>
            <person name="Denef V.J."/>
            <person name="Singer S.W."/>
            <person name="VerBerkmoes N.C."/>
            <person name="Lefsrud M."/>
            <person name="Mueller R.S."/>
            <person name="Dick G.J."/>
            <person name="Sun C.L."/>
            <person name="Wheeler K.E."/>
            <person name="Zemla A."/>
            <person name="Baker B.J."/>
            <person name="Hauser L."/>
            <person name="Land M."/>
            <person name="Shah M.B."/>
            <person name="Thelen M.P."/>
            <person name="Hettich R.L."/>
            <person name="Banfield J.F."/>
        </authorList>
    </citation>
    <scope>NUCLEOTIDE SEQUENCE [LARGE SCALE GENOMIC DNA]</scope>
</reference>
<evidence type="ECO:0000256" key="2">
    <source>
        <dbReference type="ARBA" id="ARBA00008663"/>
    </source>
</evidence>
<dbReference type="NCBIfam" id="NF004491">
    <property type="entry name" value="PRK05826.1"/>
    <property type="match status" value="1"/>
</dbReference>
<comment type="pathway">
    <text evidence="1 13">Carbohydrate degradation; glycolysis; pyruvate from D-glyceraldehyde 3-phosphate: step 5/5.</text>
</comment>
<organism evidence="16 17">
    <name type="scientific">Leptospirillum ferrodiazotrophum</name>
    <dbReference type="NCBI Taxonomy" id="412449"/>
    <lineage>
        <taxon>Bacteria</taxon>
        <taxon>Pseudomonadati</taxon>
        <taxon>Nitrospirota</taxon>
        <taxon>Nitrospiria</taxon>
        <taxon>Nitrospirales</taxon>
        <taxon>Nitrospiraceae</taxon>
        <taxon>Leptospirillum</taxon>
    </lineage>
</organism>
<dbReference type="InterPro" id="IPR015813">
    <property type="entry name" value="Pyrv/PenolPyrv_kinase-like_dom"/>
</dbReference>
<evidence type="ECO:0000256" key="6">
    <source>
        <dbReference type="ARBA" id="ARBA00022741"/>
    </source>
</evidence>
<dbReference type="SUPFAM" id="SSF50800">
    <property type="entry name" value="PK beta-barrel domain-like"/>
    <property type="match status" value="1"/>
</dbReference>
<evidence type="ECO:0000259" key="15">
    <source>
        <dbReference type="Pfam" id="PF02887"/>
    </source>
</evidence>
<dbReference type="GO" id="GO:0004743">
    <property type="term" value="F:pyruvate kinase activity"/>
    <property type="evidence" value="ECO:0007669"/>
    <property type="project" value="UniProtKB-UniRule"/>
</dbReference>
<keyword evidence="8" id="KW-0067">ATP-binding</keyword>
<feature type="domain" description="Pyruvate kinase barrel" evidence="14">
    <location>
        <begin position="8"/>
        <end position="330"/>
    </location>
</feature>
<comment type="similarity">
    <text evidence="2 13">Belongs to the pyruvate kinase family.</text>
</comment>
<proteinExistence type="inferred from homology"/>
<dbReference type="PANTHER" id="PTHR11817">
    <property type="entry name" value="PYRUVATE KINASE"/>
    <property type="match status" value="1"/>
</dbReference>
<feature type="domain" description="Pyruvate kinase C-terminal" evidence="15">
    <location>
        <begin position="364"/>
        <end position="472"/>
    </location>
</feature>
<dbReference type="InterPro" id="IPR015806">
    <property type="entry name" value="Pyrv_Knase_insert_dom_sf"/>
</dbReference>
<dbReference type="Gene3D" id="2.40.33.10">
    <property type="entry name" value="PK beta-barrel domain-like"/>
    <property type="match status" value="1"/>
</dbReference>
<dbReference type="Pfam" id="PF02887">
    <property type="entry name" value="PK_C"/>
    <property type="match status" value="1"/>
</dbReference>
<dbReference type="PRINTS" id="PR01050">
    <property type="entry name" value="PYRUVTKNASE"/>
</dbReference>
<keyword evidence="6" id="KW-0547">Nucleotide-binding</keyword>
<comment type="catalytic activity">
    <reaction evidence="13">
        <text>pyruvate + ATP = phosphoenolpyruvate + ADP + H(+)</text>
        <dbReference type="Rhea" id="RHEA:18157"/>
        <dbReference type="ChEBI" id="CHEBI:15361"/>
        <dbReference type="ChEBI" id="CHEBI:15378"/>
        <dbReference type="ChEBI" id="CHEBI:30616"/>
        <dbReference type="ChEBI" id="CHEBI:58702"/>
        <dbReference type="ChEBI" id="CHEBI:456216"/>
        <dbReference type="EC" id="2.7.1.40"/>
    </reaction>
</comment>
<evidence type="ECO:0000256" key="12">
    <source>
        <dbReference type="NCBIfam" id="TIGR01064"/>
    </source>
</evidence>
<dbReference type="EC" id="2.7.1.40" evidence="3 12"/>
<evidence type="ECO:0000313" key="16">
    <source>
        <dbReference type="EMBL" id="EES53607.1"/>
    </source>
</evidence>
<keyword evidence="10 13" id="KW-0324">Glycolysis</keyword>
<dbReference type="GO" id="GO:0030955">
    <property type="term" value="F:potassium ion binding"/>
    <property type="evidence" value="ECO:0007669"/>
    <property type="project" value="UniProtKB-UniRule"/>
</dbReference>
<dbReference type="InterPro" id="IPR036918">
    <property type="entry name" value="Pyrv_Knase_C_sf"/>
</dbReference>
<name>C6HUZ6_9BACT</name>
<dbReference type="InterPro" id="IPR040442">
    <property type="entry name" value="Pyrv_kinase-like_dom_sf"/>
</dbReference>
<dbReference type="AlphaFoldDB" id="C6HUZ6"/>
<dbReference type="InterPro" id="IPR001697">
    <property type="entry name" value="Pyr_Knase"/>
</dbReference>
<evidence type="ECO:0000256" key="5">
    <source>
        <dbReference type="ARBA" id="ARBA00022723"/>
    </source>
</evidence>
<dbReference type="SUPFAM" id="SSF51621">
    <property type="entry name" value="Phosphoenolpyruvate/pyruvate domain"/>
    <property type="match status" value="1"/>
</dbReference>
<sequence length="480" mass="51994">MKNLPGHHTKIVCTIGPASDSLPTLKEMIKKGMNVARLNLAHGTPEEHRARIERIRAASRTTGRRVLILADLPGPKIRLGTLSAPITLRRGERLLLSPQGGQKEQGERMVSIPLDLPPLLRPLRRGDRIILSDGTLSLRVEEAKEEALLCRVVTGGVLVSRKGVNLPGLMTLEGAFTSSDRSLLSFALAAGVEAVSVSFVTSAGDVEAVRQESLRLGYDPFIVAKIERRQALKNIDSILDRADGIMVARGDLGVEVPLERIALYQKELIRKAVAAGKPVITATQMLESMVHNPKPTRAEVTDVSNAIIDGTDAIMLSEESAIGDHPVAAVTMLSRIARVTESQPIAARSLLDDPPRTSFPVEEVVAYGVRTAVRTLDPLLVVTPTESGRTASRIARFRLPPWILALSPQEQVCQRLCLTRGVWPVKVDGEGASWEKTARNLLKKEGVEKGLIVLTRGPGPKTPGESNQFEIIRLETPGSG</sequence>
<dbReference type="UniPathway" id="UPA00109">
    <property type="reaction ID" value="UER00188"/>
</dbReference>
<dbReference type="EMBL" id="GG693859">
    <property type="protein sequence ID" value="EES53607.1"/>
    <property type="molecule type" value="Genomic_DNA"/>
</dbReference>
<keyword evidence="7 13" id="KW-0418">Kinase</keyword>
<keyword evidence="17" id="KW-1185">Reference proteome</keyword>
<evidence type="ECO:0000256" key="11">
    <source>
        <dbReference type="ARBA" id="ARBA00023317"/>
    </source>
</evidence>
<keyword evidence="4 13" id="KW-0808">Transferase</keyword>
<keyword evidence="5" id="KW-0479">Metal-binding</keyword>
<gene>
    <name evidence="16" type="ORF">UBAL3_74420065</name>
</gene>
<evidence type="ECO:0000256" key="4">
    <source>
        <dbReference type="ARBA" id="ARBA00022679"/>
    </source>
</evidence>